<evidence type="ECO:0000256" key="1">
    <source>
        <dbReference type="SAM" id="SignalP"/>
    </source>
</evidence>
<feature type="signal peptide" evidence="1">
    <location>
        <begin position="1"/>
        <end position="18"/>
    </location>
</feature>
<name>A0A8K0UGC6_9AGAR</name>
<dbReference type="EMBL" id="JAEVFJ010000046">
    <property type="protein sequence ID" value="KAH8084314.1"/>
    <property type="molecule type" value="Genomic_DNA"/>
</dbReference>
<evidence type="ECO:0000313" key="2">
    <source>
        <dbReference type="EMBL" id="KAH8084314.1"/>
    </source>
</evidence>
<reference evidence="2" key="1">
    <citation type="journal article" date="2021" name="New Phytol.">
        <title>Evolutionary innovations through gain and loss of genes in the ectomycorrhizal Boletales.</title>
        <authorList>
            <person name="Wu G."/>
            <person name="Miyauchi S."/>
            <person name="Morin E."/>
            <person name="Kuo A."/>
            <person name="Drula E."/>
            <person name="Varga T."/>
            <person name="Kohler A."/>
            <person name="Feng B."/>
            <person name="Cao Y."/>
            <person name="Lipzen A."/>
            <person name="Daum C."/>
            <person name="Hundley H."/>
            <person name="Pangilinan J."/>
            <person name="Johnson J."/>
            <person name="Barry K."/>
            <person name="LaButti K."/>
            <person name="Ng V."/>
            <person name="Ahrendt S."/>
            <person name="Min B."/>
            <person name="Choi I.G."/>
            <person name="Park H."/>
            <person name="Plett J.M."/>
            <person name="Magnuson J."/>
            <person name="Spatafora J.W."/>
            <person name="Nagy L.G."/>
            <person name="Henrissat B."/>
            <person name="Grigoriev I.V."/>
            <person name="Yang Z.L."/>
            <person name="Xu J."/>
            <person name="Martin F.M."/>
        </authorList>
    </citation>
    <scope>NUCLEOTIDE SEQUENCE</scope>
    <source>
        <strain evidence="2">KKN 215</strain>
    </source>
</reference>
<comment type="caution">
    <text evidence="2">The sequence shown here is derived from an EMBL/GenBank/DDBJ whole genome shotgun (WGS) entry which is preliminary data.</text>
</comment>
<organism evidence="2 3">
    <name type="scientific">Cristinia sonorae</name>
    <dbReference type="NCBI Taxonomy" id="1940300"/>
    <lineage>
        <taxon>Eukaryota</taxon>
        <taxon>Fungi</taxon>
        <taxon>Dikarya</taxon>
        <taxon>Basidiomycota</taxon>
        <taxon>Agaricomycotina</taxon>
        <taxon>Agaricomycetes</taxon>
        <taxon>Agaricomycetidae</taxon>
        <taxon>Agaricales</taxon>
        <taxon>Pleurotineae</taxon>
        <taxon>Stephanosporaceae</taxon>
        <taxon>Cristinia</taxon>
    </lineage>
</organism>
<proteinExistence type="predicted"/>
<feature type="chain" id="PRO_5035420475" evidence="1">
    <location>
        <begin position="19"/>
        <end position="186"/>
    </location>
</feature>
<gene>
    <name evidence="2" type="ORF">BXZ70DRAFT_910524</name>
</gene>
<keyword evidence="1" id="KW-0732">Signal</keyword>
<dbReference type="Proteomes" id="UP000813824">
    <property type="component" value="Unassembled WGS sequence"/>
</dbReference>
<sequence length="186" mass="21008">MSFLLFQWNLSTVATLRGSECSEVGRRRSHVIHGGGSARRQTYEYCDQRDVILREHSLGPDNKDNYGAGTKLNVFIHSPSRKPFRSLSQGDPSPGFLEWGFGHLGGDVPKHVVLSRGSSVILSSSKERVRDRPFSGMDDEVVGKCFPGNREQMGHQYRMTGFELVKAFTRIVSLRHPQDKVMPYHM</sequence>
<accession>A0A8K0UGC6</accession>
<protein>
    <submittedName>
        <fullName evidence="2">Uncharacterized protein</fullName>
    </submittedName>
</protein>
<dbReference type="AlphaFoldDB" id="A0A8K0UGC6"/>
<keyword evidence="3" id="KW-1185">Reference proteome</keyword>
<evidence type="ECO:0000313" key="3">
    <source>
        <dbReference type="Proteomes" id="UP000813824"/>
    </source>
</evidence>